<reference evidence="2" key="1">
    <citation type="submission" date="2023-04" db="EMBL/GenBank/DDBJ databases">
        <title>Black Yeasts Isolated from many extreme environments.</title>
        <authorList>
            <person name="Coleine C."/>
            <person name="Stajich J.E."/>
            <person name="Selbmann L."/>
        </authorList>
    </citation>
    <scope>NUCLEOTIDE SEQUENCE</scope>
    <source>
        <strain evidence="2">CCFEE 5312</strain>
    </source>
</reference>
<feature type="region of interest" description="Disordered" evidence="1">
    <location>
        <begin position="1"/>
        <end position="50"/>
    </location>
</feature>
<comment type="caution">
    <text evidence="2">The sequence shown here is derived from an EMBL/GenBank/DDBJ whole genome shotgun (WGS) entry which is preliminary data.</text>
</comment>
<feature type="region of interest" description="Disordered" evidence="1">
    <location>
        <begin position="150"/>
        <end position="169"/>
    </location>
</feature>
<evidence type="ECO:0000313" key="2">
    <source>
        <dbReference type="EMBL" id="KAK3050204.1"/>
    </source>
</evidence>
<organism evidence="2 3">
    <name type="scientific">Extremus antarcticus</name>
    <dbReference type="NCBI Taxonomy" id="702011"/>
    <lineage>
        <taxon>Eukaryota</taxon>
        <taxon>Fungi</taxon>
        <taxon>Dikarya</taxon>
        <taxon>Ascomycota</taxon>
        <taxon>Pezizomycotina</taxon>
        <taxon>Dothideomycetes</taxon>
        <taxon>Dothideomycetidae</taxon>
        <taxon>Mycosphaerellales</taxon>
        <taxon>Extremaceae</taxon>
        <taxon>Extremus</taxon>
    </lineage>
</organism>
<proteinExistence type="predicted"/>
<accession>A0AAJ0G6T9</accession>
<dbReference type="EMBL" id="JAWDJX010000034">
    <property type="protein sequence ID" value="KAK3050204.1"/>
    <property type="molecule type" value="Genomic_DNA"/>
</dbReference>
<gene>
    <name evidence="2" type="ORF">LTR09_008593</name>
</gene>
<name>A0AAJ0G6T9_9PEZI</name>
<evidence type="ECO:0000256" key="1">
    <source>
        <dbReference type="SAM" id="MobiDB-lite"/>
    </source>
</evidence>
<sequence>MADFHHTNPFSTAYTAMPPPQAPRAGPAPFANRGSWHSAPERLSRFSDAPTARPSEYYAHCTGGVPRFISGNDPRVDSGLYAPEAIHPAFRPSAQVFEDEAVSPRAASPAPVAPTTNAATTPRFSMFRFGATEESAHSAPDQQRRKFTFGFGKRDSAEPSPPAQPLRRKRNFSEMTQSVVQAGRQLVAGVKRSRRADDQSEREAVMFKTVRIESDSHCANCLCPQPRQQSGDARSVYAATTYSATGPHPLEGLDEAVGLPADSICTLGLTDEETRFVRRSMVAAESDEWPNLMMDVD</sequence>
<evidence type="ECO:0000313" key="3">
    <source>
        <dbReference type="Proteomes" id="UP001271007"/>
    </source>
</evidence>
<keyword evidence="3" id="KW-1185">Reference proteome</keyword>
<protein>
    <submittedName>
        <fullName evidence="2">Uncharacterized protein</fullName>
    </submittedName>
</protein>
<dbReference type="Proteomes" id="UP001271007">
    <property type="component" value="Unassembled WGS sequence"/>
</dbReference>
<dbReference type="AlphaFoldDB" id="A0AAJ0G6T9"/>